<reference evidence="1 2" key="2">
    <citation type="submission" date="2018-11" db="EMBL/GenBank/DDBJ databases">
        <authorList>
            <consortium name="Pathogen Informatics"/>
        </authorList>
    </citation>
    <scope>NUCLEOTIDE SEQUENCE [LARGE SCALE GENOMIC DNA]</scope>
</reference>
<dbReference type="PANTHER" id="PTHR31389">
    <property type="entry name" value="LD39211P"/>
    <property type="match status" value="1"/>
</dbReference>
<reference evidence="3" key="1">
    <citation type="submission" date="2016-06" db="UniProtKB">
        <authorList>
            <consortium name="WormBaseParasite"/>
        </authorList>
    </citation>
    <scope>IDENTIFICATION</scope>
</reference>
<sequence length="311" mass="35336">MVLCSLEKSCMAPPQSNIECKFKGTFVDHILVTVIMVFGNESPSHDDLAEPKRYFNGLNLVSDQGQSHCGCVDNLTGETFNFCYQHPHKPFHIGKKFSCRWLPYLKNLGLFEPMEYVQTKDLDHLKPAFVTAADKGFFDPTITSIVNFQSHFPGETLIVYDLGFTQEQADQIKTSCNVEYRKFPLEKFPDYVGNLIEYRFKFYIVAEVLRKNKAAWWLDTSVYFKSGNLGAVYPRSTCENATTAARISGMTDHPSVTKKSHQIQECQLPSALVFISTGHSNYATTEPGYSLNKIFMQIVSLRPSVNLRMCR</sequence>
<dbReference type="InterPro" id="IPR012444">
    <property type="entry name" value="DUF1647"/>
</dbReference>
<dbReference type="EMBL" id="UZAM01010014">
    <property type="protein sequence ID" value="VDP10736.1"/>
    <property type="molecule type" value="Genomic_DNA"/>
</dbReference>
<name>A0A183IT00_9BILA</name>
<protein>
    <submittedName>
        <fullName evidence="3">CUB domain-containing protein</fullName>
    </submittedName>
</protein>
<evidence type="ECO:0000313" key="1">
    <source>
        <dbReference type="EMBL" id="VDP10736.1"/>
    </source>
</evidence>
<dbReference type="Pfam" id="PF07801">
    <property type="entry name" value="DUF1647"/>
    <property type="match status" value="1"/>
</dbReference>
<organism evidence="3">
    <name type="scientific">Soboliphyme baturini</name>
    <dbReference type="NCBI Taxonomy" id="241478"/>
    <lineage>
        <taxon>Eukaryota</taxon>
        <taxon>Metazoa</taxon>
        <taxon>Ecdysozoa</taxon>
        <taxon>Nematoda</taxon>
        <taxon>Enoplea</taxon>
        <taxon>Dorylaimia</taxon>
        <taxon>Dioctophymatida</taxon>
        <taxon>Dioctophymatoidea</taxon>
        <taxon>Soboliphymatidae</taxon>
        <taxon>Soboliphyme</taxon>
    </lineage>
</organism>
<dbReference type="AlphaFoldDB" id="A0A183IT00"/>
<dbReference type="PANTHER" id="PTHR31389:SF4">
    <property type="entry name" value="LD39211P"/>
    <property type="match status" value="1"/>
</dbReference>
<keyword evidence="2" id="KW-1185">Reference proteome</keyword>
<proteinExistence type="predicted"/>
<evidence type="ECO:0000313" key="3">
    <source>
        <dbReference type="WBParaSite" id="SBAD_0000701001-mRNA-1"/>
    </source>
</evidence>
<accession>A0A183IT00</accession>
<dbReference type="Proteomes" id="UP000270296">
    <property type="component" value="Unassembled WGS sequence"/>
</dbReference>
<evidence type="ECO:0000313" key="2">
    <source>
        <dbReference type="Proteomes" id="UP000270296"/>
    </source>
</evidence>
<dbReference type="WBParaSite" id="SBAD_0000701001-mRNA-1">
    <property type="protein sequence ID" value="SBAD_0000701001-mRNA-1"/>
    <property type="gene ID" value="SBAD_0000701001"/>
</dbReference>
<dbReference type="OrthoDB" id="10053392at2759"/>
<gene>
    <name evidence="1" type="ORF">SBAD_LOCUS6747</name>
</gene>